<dbReference type="RefSeq" id="WP_100916582.1">
    <property type="nucleotide sequence ID" value="NZ_CP025057.1"/>
</dbReference>
<gene>
    <name evidence="1" type="ORF">SFLOR_v1c05450</name>
</gene>
<protein>
    <submittedName>
        <fullName evidence="1">Uncharacterized protein</fullName>
    </submittedName>
</protein>
<evidence type="ECO:0000313" key="1">
    <source>
        <dbReference type="EMBL" id="AUB31597.1"/>
    </source>
</evidence>
<organism evidence="1 2">
    <name type="scientific">Spiroplasma floricola 23-6</name>
    <dbReference type="NCBI Taxonomy" id="1336749"/>
    <lineage>
        <taxon>Bacteria</taxon>
        <taxon>Bacillati</taxon>
        <taxon>Mycoplasmatota</taxon>
        <taxon>Mollicutes</taxon>
        <taxon>Entomoplasmatales</taxon>
        <taxon>Spiroplasmataceae</taxon>
        <taxon>Spiroplasma</taxon>
    </lineage>
</organism>
<dbReference type="EMBL" id="CP025057">
    <property type="protein sequence ID" value="AUB31597.1"/>
    <property type="molecule type" value="Genomic_DNA"/>
</dbReference>
<dbReference type="KEGG" id="sfz:SFLOR_v1c05450"/>
<dbReference type="AlphaFoldDB" id="A0A2K8SDR4"/>
<dbReference type="Proteomes" id="UP000231823">
    <property type="component" value="Chromosome"/>
</dbReference>
<accession>A0A2K8SDR4</accession>
<evidence type="ECO:0000313" key="2">
    <source>
        <dbReference type="Proteomes" id="UP000231823"/>
    </source>
</evidence>
<dbReference type="OrthoDB" id="389626at2"/>
<name>A0A2K8SDR4_9MOLU</name>
<reference evidence="1 2" key="1">
    <citation type="submission" date="2017-12" db="EMBL/GenBank/DDBJ databases">
        <title>Complete genome sequence of Spiroplasma floricola 23-6 (ATCC 29989).</title>
        <authorList>
            <person name="Tsai Y.-M."/>
            <person name="Wu P.-S."/>
            <person name="Lo W.-S."/>
            <person name="Kuo C.-H."/>
        </authorList>
    </citation>
    <scope>NUCLEOTIDE SEQUENCE [LARGE SCALE GENOMIC DNA]</scope>
    <source>
        <strain evidence="1 2">23-6</strain>
    </source>
</reference>
<keyword evidence="2" id="KW-1185">Reference proteome</keyword>
<sequence>MLEKLLNKQEKELFSLKTLNKIKKQDFKAYLDIQENILESLKKQSQLDVKYTNEILKEKIVKQQNFVNKLTVYYNEVILKKEKQVEEVDFITEEFENMIKELVKIQK</sequence>
<proteinExistence type="predicted"/>